<dbReference type="Pfam" id="PF10564">
    <property type="entry name" value="MAR_sialic_bdg"/>
    <property type="match status" value="2"/>
</dbReference>
<dbReference type="Gene3D" id="3.90.640.70">
    <property type="match status" value="4"/>
</dbReference>
<dbReference type="AlphaFoldDB" id="A0A0F7U3S7"/>
<sequence length="842" mass="89540">MVPLLWKRGLVLGASFVLLVFFCGAAGVNGQMQQRRLARPSRGNSINRDNDRAVAGATHDQHGADMGMMAPHSPILHIKTVKSTTTRAPKSERPHKKRVTTPTGAVPQPPAPHEMPVKLTTTSQPEAPNTGAATKDITAASQRAGRYGQLSTKRTSVAQQPAAARHGKTVTTLIPVDSQPAPPHGKSATKATPVDPKKPGVADGKPAKKATAGAPKPEGRDGKAVKKATAGAPKPEVAYGKAVKKATAGAPKPEVAYGKAVKKTTAGLPKRAVPEDKAVKKATVGVPKPEVPDGKAVEKVTVGAPHLAVPDGKAVQKATVGVPEPEAPMGVAVTKEASAVPHAPSLRVQGVEKTTRVAAPAPAPAWSVLTTTSTVATAATTSLGVPRAVSRLQQDLNAFCTAQFQTLCSDTAGGSSYCRVHSAVARFGPGTRDSVLHWRCYEASITNTTVKHVQCMDDCGNHMQCIGTVSAQTVATLPQAALSAFISKRRWIYCTSFQRSADALCNFKQTGTIARYDPVRSRWMCFNAVDISLEGQSYCANNCGGFTPCAGGLSPGEIPTQTVHIIPQPDIDAAFAALHPCQHADETCIPSTVNPPMCVKAHRIVAIQQLSKQQQAMDNYCQTQMDQLCRKGQWTIYCYQLWLSRMVGSQKANGHPEWRCYPFAFLNFSYLSTCTDGCSNSVPCHGAPLTTSVLTAAFPKLAIIAENPAFCSPYQKNANDYCAKRNGEGWVARQDWTTDDWACFQKTKLPTYRWTGCVNNCGKSSLCAAGVSDQIQSTAAEAFVQADSVLERVIASVPPPCLIGELCTATAMNPPYCSETRPNPQPAPVLDHTIRSVLGYSK</sequence>
<feature type="region of interest" description="Disordered" evidence="1">
    <location>
        <begin position="145"/>
        <end position="234"/>
    </location>
</feature>
<organism evidence="2">
    <name type="scientific">Neospora caninum (strain Liverpool)</name>
    <dbReference type="NCBI Taxonomy" id="572307"/>
    <lineage>
        <taxon>Eukaryota</taxon>
        <taxon>Sar</taxon>
        <taxon>Alveolata</taxon>
        <taxon>Apicomplexa</taxon>
        <taxon>Conoidasida</taxon>
        <taxon>Coccidia</taxon>
        <taxon>Eucoccidiorida</taxon>
        <taxon>Eimeriorina</taxon>
        <taxon>Sarcocystidae</taxon>
        <taxon>Neospora</taxon>
    </lineage>
</organism>
<dbReference type="EMBL" id="LN714475">
    <property type="protein sequence ID" value="CEL64428.1"/>
    <property type="molecule type" value="Genomic_DNA"/>
</dbReference>
<proteinExistence type="predicted"/>
<accession>A0A0F7U3S7</accession>
<dbReference type="InterPro" id="IPR019562">
    <property type="entry name" value="Micronemal-adhesive-rpt_sia-bd"/>
</dbReference>
<feature type="compositionally biased region" description="Polar residues" evidence="1">
    <location>
        <begin position="149"/>
        <end position="159"/>
    </location>
</feature>
<protein>
    <submittedName>
        <fullName evidence="2">NcMCP4, putative</fullName>
    </submittedName>
</protein>
<feature type="region of interest" description="Disordered" evidence="1">
    <location>
        <begin position="82"/>
        <end position="131"/>
    </location>
</feature>
<name>A0A0F7U3S7_NEOCL</name>
<reference evidence="2" key="1">
    <citation type="journal article" date="2015" name="PLoS ONE">
        <title>Comprehensive Evaluation of Toxoplasma gondii VEG and Neospora caninum LIV Genomes with Tachyzoite Stage Transcriptome and Proteome Defines Novel Transcript Features.</title>
        <authorList>
            <person name="Ramaprasad A."/>
            <person name="Mourier T."/>
            <person name="Naeem R."/>
            <person name="Malas T.B."/>
            <person name="Moussa E."/>
            <person name="Panigrahi A."/>
            <person name="Vermont S.J."/>
            <person name="Otto T.D."/>
            <person name="Wastling J."/>
            <person name="Pain A."/>
        </authorList>
    </citation>
    <scope>NUCLEOTIDE SEQUENCE</scope>
    <source>
        <strain evidence="2">Liverpool</strain>
    </source>
</reference>
<evidence type="ECO:0000313" key="2">
    <source>
        <dbReference type="EMBL" id="CEL64428.1"/>
    </source>
</evidence>
<gene>
    <name evidence="2" type="ORF">BN1204_003250</name>
</gene>
<evidence type="ECO:0000256" key="1">
    <source>
        <dbReference type="SAM" id="MobiDB-lite"/>
    </source>
</evidence>